<dbReference type="InterPro" id="IPR013525">
    <property type="entry name" value="ABC2_TM"/>
</dbReference>
<dbReference type="EMBL" id="QDDL01000001">
    <property type="protein sequence ID" value="PVZ72037.1"/>
    <property type="molecule type" value="Genomic_DNA"/>
</dbReference>
<evidence type="ECO:0000256" key="5">
    <source>
        <dbReference type="SAM" id="Phobius"/>
    </source>
</evidence>
<comment type="subcellular location">
    <subcellularLocation>
        <location evidence="1">Membrane</location>
        <topology evidence="1">Multi-pass membrane protein</topology>
    </subcellularLocation>
</comment>
<comment type="caution">
    <text evidence="7">The sequence shown here is derived from an EMBL/GenBank/DDBJ whole genome shotgun (WGS) entry which is preliminary data.</text>
</comment>
<feature type="transmembrane region" description="Helical" evidence="5">
    <location>
        <begin position="193"/>
        <end position="215"/>
    </location>
</feature>
<keyword evidence="3 5" id="KW-1133">Transmembrane helix</keyword>
<evidence type="ECO:0000256" key="2">
    <source>
        <dbReference type="ARBA" id="ARBA00022692"/>
    </source>
</evidence>
<evidence type="ECO:0000256" key="1">
    <source>
        <dbReference type="ARBA" id="ARBA00004141"/>
    </source>
</evidence>
<protein>
    <submittedName>
        <fullName evidence="7">Transporter</fullName>
    </submittedName>
</protein>
<feature type="transmembrane region" description="Helical" evidence="5">
    <location>
        <begin position="367"/>
        <end position="387"/>
    </location>
</feature>
<name>A0A2V1H4B8_9GAMM</name>
<dbReference type="RefSeq" id="WP_116685624.1">
    <property type="nucleotide sequence ID" value="NZ_CAWNYD010000001.1"/>
</dbReference>
<keyword evidence="8" id="KW-1185">Reference proteome</keyword>
<evidence type="ECO:0000256" key="3">
    <source>
        <dbReference type="ARBA" id="ARBA00022989"/>
    </source>
</evidence>
<keyword evidence="4 5" id="KW-0472">Membrane</keyword>
<dbReference type="PANTHER" id="PTHR43471:SF3">
    <property type="entry name" value="ABC TRANSPORTER PERMEASE PROTEIN NATB"/>
    <property type="match status" value="1"/>
</dbReference>
<organism evidence="7 8">
    <name type="scientific">Pelagibaculum spongiae</name>
    <dbReference type="NCBI Taxonomy" id="2080658"/>
    <lineage>
        <taxon>Bacteria</taxon>
        <taxon>Pseudomonadati</taxon>
        <taxon>Pseudomonadota</taxon>
        <taxon>Gammaproteobacteria</taxon>
        <taxon>Oceanospirillales</taxon>
        <taxon>Pelagibaculum</taxon>
    </lineage>
</organism>
<sequence>MTDNLSEKAPASVIRAKASNKQLLQQTWIIILKELRDALRDRRSIAAGMIYAMITPIASSLIFMLMISNLSQQKTIEIEIQGQKYAQDLVRQLSATGIVHQQDPEKRLAITLQISEEFPQSMAEGLPAEVTLITNRSEQTLQQPFNQIKQQIDQYSAEIASLRLIARGINPQVSRPIQVNVQDMATRESRAGVILGGILLAITLSLFISGLNVAIDTSAGERERNSLALLLCQPVKPAQIIAAKTAVVSIFSMLGLILTVIVAMICFSYVPWHELGFTLNLTSSTGLFIVLIGIPIAFLATSMQLFFSFFAKSFKEAQSYMTIILFLPMALIMASSFDVMPEVLRWLPLSGQQQAITQVIKGQALPWLQIILTSILTLFTAFCFSAATSRFLKSEKVVFGL</sequence>
<dbReference type="GO" id="GO:0016020">
    <property type="term" value="C:membrane"/>
    <property type="evidence" value="ECO:0007669"/>
    <property type="project" value="UniProtKB-SubCell"/>
</dbReference>
<evidence type="ECO:0000313" key="8">
    <source>
        <dbReference type="Proteomes" id="UP000244906"/>
    </source>
</evidence>
<dbReference type="Pfam" id="PF12698">
    <property type="entry name" value="ABC2_membrane_3"/>
    <property type="match status" value="1"/>
</dbReference>
<feature type="transmembrane region" description="Helical" evidence="5">
    <location>
        <begin position="284"/>
        <end position="307"/>
    </location>
</feature>
<dbReference type="GO" id="GO:0140359">
    <property type="term" value="F:ABC-type transporter activity"/>
    <property type="evidence" value="ECO:0007669"/>
    <property type="project" value="InterPro"/>
</dbReference>
<keyword evidence="2 5" id="KW-0812">Transmembrane</keyword>
<evidence type="ECO:0000259" key="6">
    <source>
        <dbReference type="Pfam" id="PF12698"/>
    </source>
</evidence>
<accession>A0A2V1H4B8</accession>
<evidence type="ECO:0000256" key="4">
    <source>
        <dbReference type="ARBA" id="ARBA00023136"/>
    </source>
</evidence>
<dbReference type="PANTHER" id="PTHR43471">
    <property type="entry name" value="ABC TRANSPORTER PERMEASE"/>
    <property type="match status" value="1"/>
</dbReference>
<dbReference type="Proteomes" id="UP000244906">
    <property type="component" value="Unassembled WGS sequence"/>
</dbReference>
<reference evidence="7 8" key="1">
    <citation type="submission" date="2018-04" db="EMBL/GenBank/DDBJ databases">
        <title>Thalassorhabdus spongiae gen. nov., sp. nov., isolated from a marine sponge in South-West Iceland.</title>
        <authorList>
            <person name="Knobloch S."/>
            <person name="Daussin A."/>
            <person name="Johannsson R."/>
            <person name="Marteinsson V.T."/>
        </authorList>
    </citation>
    <scope>NUCLEOTIDE SEQUENCE [LARGE SCALE GENOMIC DNA]</scope>
    <source>
        <strain evidence="7 8">Hp12</strain>
    </source>
</reference>
<feature type="transmembrane region" description="Helical" evidence="5">
    <location>
        <begin position="45"/>
        <end position="67"/>
    </location>
</feature>
<dbReference type="OrthoDB" id="5486437at2"/>
<evidence type="ECO:0000313" key="7">
    <source>
        <dbReference type="EMBL" id="PVZ72037.1"/>
    </source>
</evidence>
<proteinExistence type="predicted"/>
<feature type="domain" description="ABC-2 type transporter transmembrane" evidence="6">
    <location>
        <begin position="50"/>
        <end position="387"/>
    </location>
</feature>
<gene>
    <name evidence="7" type="ORF">DC094_03175</name>
</gene>
<feature type="transmembrane region" description="Helical" evidence="5">
    <location>
        <begin position="246"/>
        <end position="272"/>
    </location>
</feature>
<feature type="transmembrane region" description="Helical" evidence="5">
    <location>
        <begin position="319"/>
        <end position="337"/>
    </location>
</feature>
<dbReference type="AlphaFoldDB" id="A0A2V1H4B8"/>